<keyword evidence="2" id="KW-1185">Reference proteome</keyword>
<gene>
    <name evidence="1" type="ORF">RV00_GL002751</name>
</gene>
<dbReference type="Proteomes" id="UP000183700">
    <property type="component" value="Unassembled WGS sequence"/>
</dbReference>
<dbReference type="STRING" id="319970.RV00_GL002751"/>
<evidence type="ECO:0000313" key="2">
    <source>
        <dbReference type="Proteomes" id="UP000183700"/>
    </source>
</evidence>
<sequence>MSYDDESAKQLFMEAKRVYQDRGMMKWIGFYLSDHTAVLNKESKQRKQLYFDKGQMSMEAIGELLQVAYLQNKRVAIQLEALDSEGQFFPDLVGKISGQKEQQIFLNEEERGVLRFELEQIHHVELLGPKKILTPKD</sequence>
<dbReference type="OrthoDB" id="1644322at2"/>
<protein>
    <submittedName>
        <fullName evidence="1">Uncharacterized protein</fullName>
    </submittedName>
</protein>
<proteinExistence type="predicted"/>
<organism evidence="1 2">
    <name type="scientific">Enterococcus devriesei</name>
    <dbReference type="NCBI Taxonomy" id="319970"/>
    <lineage>
        <taxon>Bacteria</taxon>
        <taxon>Bacillati</taxon>
        <taxon>Bacillota</taxon>
        <taxon>Bacilli</taxon>
        <taxon>Lactobacillales</taxon>
        <taxon>Enterococcaceae</taxon>
        <taxon>Enterococcus</taxon>
    </lineage>
</organism>
<dbReference type="AlphaFoldDB" id="A0A1L8SUC0"/>
<name>A0A1L8SUC0_9ENTE</name>
<reference evidence="1 2" key="1">
    <citation type="submission" date="2014-12" db="EMBL/GenBank/DDBJ databases">
        <title>Draft genome sequences of 29 type strains of Enterococci.</title>
        <authorList>
            <person name="Zhong Z."/>
            <person name="Sun Z."/>
            <person name="Liu W."/>
            <person name="Zhang W."/>
            <person name="Zhang H."/>
        </authorList>
    </citation>
    <scope>NUCLEOTIDE SEQUENCE [LARGE SCALE GENOMIC DNA]</scope>
    <source>
        <strain evidence="1 2">DSM 22802</strain>
    </source>
</reference>
<accession>A0A1L8SUC0</accession>
<dbReference type="EMBL" id="JXKM01000006">
    <property type="protein sequence ID" value="OJG35566.1"/>
    <property type="molecule type" value="Genomic_DNA"/>
</dbReference>
<comment type="caution">
    <text evidence="1">The sequence shown here is derived from an EMBL/GenBank/DDBJ whole genome shotgun (WGS) entry which is preliminary data.</text>
</comment>
<evidence type="ECO:0000313" key="1">
    <source>
        <dbReference type="EMBL" id="OJG35566.1"/>
    </source>
</evidence>